<feature type="domain" description="NodB homology" evidence="1">
    <location>
        <begin position="43"/>
        <end position="129"/>
    </location>
</feature>
<dbReference type="PANTHER" id="PTHR47561">
    <property type="entry name" value="POLYSACCHARIDE DEACETYLASE FAMILY PROTEIN (AFU_ORTHOLOGUE AFUA_6G05030)"/>
    <property type="match status" value="1"/>
</dbReference>
<comment type="caution">
    <text evidence="2">The sequence shown here is derived from an EMBL/GenBank/DDBJ whole genome shotgun (WGS) entry which is preliminary data.</text>
</comment>
<dbReference type="Pfam" id="PF01522">
    <property type="entry name" value="Polysacc_deac_1"/>
    <property type="match status" value="1"/>
</dbReference>
<dbReference type="GO" id="GO:0005975">
    <property type="term" value="P:carbohydrate metabolic process"/>
    <property type="evidence" value="ECO:0007669"/>
    <property type="project" value="InterPro"/>
</dbReference>
<evidence type="ECO:0000313" key="3">
    <source>
        <dbReference type="Proteomes" id="UP000050501"/>
    </source>
</evidence>
<dbReference type="STRING" id="229921.ADN01_14290"/>
<reference evidence="2 3" key="1">
    <citation type="submission" date="2015-07" db="EMBL/GenBank/DDBJ databases">
        <title>Genome sequence of Levilinea saccharolytica DSM 16555.</title>
        <authorList>
            <person name="Hemp J."/>
            <person name="Ward L.M."/>
            <person name="Pace L.A."/>
            <person name="Fischer W.W."/>
        </authorList>
    </citation>
    <scope>NUCLEOTIDE SEQUENCE [LARGE SCALE GENOMIC DNA]</scope>
    <source>
        <strain evidence="2 3">KIBI-1</strain>
    </source>
</reference>
<dbReference type="GO" id="GO:0016810">
    <property type="term" value="F:hydrolase activity, acting on carbon-nitrogen (but not peptide) bonds"/>
    <property type="evidence" value="ECO:0007669"/>
    <property type="project" value="InterPro"/>
</dbReference>
<dbReference type="EMBL" id="LGCM01000048">
    <property type="protein sequence ID" value="KPL79538.1"/>
    <property type="molecule type" value="Genomic_DNA"/>
</dbReference>
<evidence type="ECO:0000313" key="2">
    <source>
        <dbReference type="EMBL" id="KPL79538.1"/>
    </source>
</evidence>
<dbReference type="InterPro" id="IPR011330">
    <property type="entry name" value="Glyco_hydro/deAcase_b/a-brl"/>
</dbReference>
<dbReference type="PANTHER" id="PTHR47561:SF1">
    <property type="entry name" value="POLYSACCHARIDE DEACETYLASE FAMILY PROTEIN (AFU_ORTHOLOGUE AFUA_6G05030)"/>
    <property type="match status" value="1"/>
</dbReference>
<organism evidence="2 3">
    <name type="scientific">Levilinea saccharolytica</name>
    <dbReference type="NCBI Taxonomy" id="229921"/>
    <lineage>
        <taxon>Bacteria</taxon>
        <taxon>Bacillati</taxon>
        <taxon>Chloroflexota</taxon>
        <taxon>Anaerolineae</taxon>
        <taxon>Anaerolineales</taxon>
        <taxon>Anaerolineaceae</taxon>
        <taxon>Levilinea</taxon>
    </lineage>
</organism>
<dbReference type="SUPFAM" id="SSF88713">
    <property type="entry name" value="Glycoside hydrolase/deacetylase"/>
    <property type="match status" value="1"/>
</dbReference>
<accession>A0A0N8GP03</accession>
<dbReference type="Proteomes" id="UP000050501">
    <property type="component" value="Unassembled WGS sequence"/>
</dbReference>
<dbReference type="Gene3D" id="3.20.20.370">
    <property type="entry name" value="Glycoside hydrolase/deacetylase"/>
    <property type="match status" value="1"/>
</dbReference>
<dbReference type="InterPro" id="IPR002509">
    <property type="entry name" value="NODB_dom"/>
</dbReference>
<dbReference type="AlphaFoldDB" id="A0A0N8GP03"/>
<name>A0A0N8GP03_9CHLR</name>
<gene>
    <name evidence="2" type="ORF">ADN01_14290</name>
</gene>
<protein>
    <recommendedName>
        <fullName evidence="1">NodB homology domain-containing protein</fullName>
    </recommendedName>
</protein>
<evidence type="ECO:0000259" key="1">
    <source>
        <dbReference type="Pfam" id="PF01522"/>
    </source>
</evidence>
<proteinExistence type="predicted"/>
<dbReference type="RefSeq" id="WP_062418382.1">
    <property type="nucleotide sequence ID" value="NZ_DF967974.1"/>
</dbReference>
<keyword evidence="3" id="KW-1185">Reference proteome</keyword>
<sequence length="430" mass="48476">MDWKKWYAKRGGGFVLKRGLHLLQRYGLTPGLAQRRIEESVRLMQRYGCAPSYPTPGQVVDRYPRFIQKLQSLGAEICVHSYHHIDLRTCPLETALDELDAALKAFERHGIQSSGFRCPYLSWRPELLAALPPQWFEYSSNQAVSLAPFLPTISEQDSGVFNTINQFYAPASADTMMSIPYRLENLIEIPLFVPDDLQLQDGLKFSQEQIAQFWVETLQRTHRSGELFTLLTHPELADQFAPALENLLQSVSNLTPKVWLARLCDISAWWREKDGFSAQITAAPQGNITISFQASPRAAVLIRGIPTIHARPWYGPDHLLESRSLTLPASIEKRPWLGVHPDFSPEALRWLHERGFITENSLDPNAYVYYLAPQASVTAPELESIAAEIEASGSPLIRFSLWPDQARSAFAVTGDLDALSLMDYAARLVS</sequence>